<dbReference type="Pfam" id="PF11731">
    <property type="entry name" value="Cdd1"/>
    <property type="match status" value="1"/>
</dbReference>
<evidence type="ECO:0000313" key="2">
    <source>
        <dbReference type="Proteomes" id="UP000295611"/>
    </source>
</evidence>
<dbReference type="Proteomes" id="UP000295611">
    <property type="component" value="Unassembled WGS sequence"/>
</dbReference>
<name>A0A4R7BC75_9NEIS</name>
<accession>A0A4R7BC75</accession>
<dbReference type="RefSeq" id="WP_133678874.1">
    <property type="nucleotide sequence ID" value="NZ_SNZP01000003.1"/>
</dbReference>
<dbReference type="AlphaFoldDB" id="A0A4R7BC75"/>
<protein>
    <submittedName>
        <fullName evidence="1">Pathogenicity locus Cdd1 protein</fullName>
    </submittedName>
</protein>
<dbReference type="EMBL" id="SNZP01000003">
    <property type="protein sequence ID" value="TDR81505.1"/>
    <property type="molecule type" value="Genomic_DNA"/>
</dbReference>
<gene>
    <name evidence="1" type="ORF">DFP86_103158</name>
</gene>
<evidence type="ECO:0000313" key="1">
    <source>
        <dbReference type="EMBL" id="TDR81505.1"/>
    </source>
</evidence>
<keyword evidence="2" id="KW-1185">Reference proteome</keyword>
<reference evidence="1 2" key="1">
    <citation type="submission" date="2019-03" db="EMBL/GenBank/DDBJ databases">
        <title>Genomic Encyclopedia of Type Strains, Phase III (KMG-III): the genomes of soil and plant-associated and newly described type strains.</title>
        <authorList>
            <person name="Whitman W."/>
        </authorList>
    </citation>
    <scope>NUCLEOTIDE SEQUENCE [LARGE SCALE GENOMIC DNA]</scope>
    <source>
        <strain evidence="1 2">CECT 8976</strain>
    </source>
</reference>
<dbReference type="OrthoDB" id="7173324at2"/>
<comment type="caution">
    <text evidence="1">The sequence shown here is derived from an EMBL/GenBank/DDBJ whole genome shotgun (WGS) entry which is preliminary data.</text>
</comment>
<dbReference type="Gene3D" id="1.10.150.20">
    <property type="entry name" value="5' to 3' exonuclease, C-terminal subdomain"/>
    <property type="match status" value="1"/>
</dbReference>
<dbReference type="InterPro" id="IPR021725">
    <property type="entry name" value="Cdd1"/>
</dbReference>
<sequence>MHPDKVNRAAVRQLTDLPNIGPAGARDLQLLGISRPQELAGRDPLALYWQLCDLTGERHDPCVLDTLISVVRFADGAEPRPWWHYTAERKALMANWAAQGRPPG</sequence>
<organism evidence="1 2">
    <name type="scientific">Paludibacterium purpuratum</name>
    <dbReference type="NCBI Taxonomy" id="1144873"/>
    <lineage>
        <taxon>Bacteria</taxon>
        <taxon>Pseudomonadati</taxon>
        <taxon>Pseudomonadota</taxon>
        <taxon>Betaproteobacteria</taxon>
        <taxon>Neisseriales</taxon>
        <taxon>Chromobacteriaceae</taxon>
        <taxon>Paludibacterium</taxon>
    </lineage>
</organism>
<proteinExistence type="predicted"/>